<evidence type="ECO:0000313" key="3">
    <source>
        <dbReference type="Proteomes" id="UP000663873"/>
    </source>
</evidence>
<feature type="domain" description="BRWD/PHIP N-terminal" evidence="1">
    <location>
        <begin position="7"/>
        <end position="77"/>
    </location>
</feature>
<reference evidence="2" key="1">
    <citation type="submission" date="2021-02" db="EMBL/GenBank/DDBJ databases">
        <authorList>
            <person name="Nowell W R."/>
        </authorList>
    </citation>
    <scope>NUCLEOTIDE SEQUENCE</scope>
</reference>
<name>A0A820D2S3_9BILA</name>
<comment type="caution">
    <text evidence="2">The sequence shown here is derived from an EMBL/GenBank/DDBJ whole genome shotgun (WGS) entry which is preliminary data.</text>
</comment>
<sequence>MASSPGLNFLIAKYLRGLPNSNLANEFVQSLEQNNLLPSTHNWNGVERQISFSELEQQYAHVPDNHLFHLLENVMSYV</sequence>
<dbReference type="EMBL" id="CAJOBP010000756">
    <property type="protein sequence ID" value="CAF4216920.1"/>
    <property type="molecule type" value="Genomic_DNA"/>
</dbReference>
<dbReference type="GO" id="GO:0008360">
    <property type="term" value="P:regulation of cell shape"/>
    <property type="evidence" value="ECO:0007669"/>
    <property type="project" value="TreeGrafter"/>
</dbReference>
<protein>
    <recommendedName>
        <fullName evidence="1">BRWD/PHIP N-terminal domain-containing protein</fullName>
    </recommendedName>
</protein>
<dbReference type="GO" id="GO:0005634">
    <property type="term" value="C:nucleus"/>
    <property type="evidence" value="ECO:0007669"/>
    <property type="project" value="TreeGrafter"/>
</dbReference>
<dbReference type="InterPro" id="IPR052060">
    <property type="entry name" value="Bromo_WD_repeat"/>
</dbReference>
<evidence type="ECO:0000313" key="2">
    <source>
        <dbReference type="EMBL" id="CAF4216920.1"/>
    </source>
</evidence>
<feature type="non-terminal residue" evidence="2">
    <location>
        <position position="1"/>
    </location>
</feature>
<evidence type="ECO:0000259" key="1">
    <source>
        <dbReference type="Pfam" id="PF25437"/>
    </source>
</evidence>
<dbReference type="PANTHER" id="PTHR16266:SF17">
    <property type="entry name" value="BRWD3"/>
    <property type="match status" value="1"/>
</dbReference>
<dbReference type="Proteomes" id="UP000663873">
    <property type="component" value="Unassembled WGS sequence"/>
</dbReference>
<keyword evidence="3" id="KW-1185">Reference proteome</keyword>
<organism evidence="2 3">
    <name type="scientific">Rotaria socialis</name>
    <dbReference type="NCBI Taxonomy" id="392032"/>
    <lineage>
        <taxon>Eukaryota</taxon>
        <taxon>Metazoa</taxon>
        <taxon>Spiralia</taxon>
        <taxon>Gnathifera</taxon>
        <taxon>Rotifera</taxon>
        <taxon>Eurotatoria</taxon>
        <taxon>Bdelloidea</taxon>
        <taxon>Philodinida</taxon>
        <taxon>Philodinidae</taxon>
        <taxon>Rotaria</taxon>
    </lineage>
</organism>
<dbReference type="GO" id="GO:0006357">
    <property type="term" value="P:regulation of transcription by RNA polymerase II"/>
    <property type="evidence" value="ECO:0007669"/>
    <property type="project" value="TreeGrafter"/>
</dbReference>
<dbReference type="AlphaFoldDB" id="A0A820D2S3"/>
<dbReference type="InterPro" id="IPR057452">
    <property type="entry name" value="BRWD/PHIP_N"/>
</dbReference>
<dbReference type="Pfam" id="PF25437">
    <property type="entry name" value="BRWD1_N"/>
    <property type="match status" value="1"/>
</dbReference>
<dbReference type="PANTHER" id="PTHR16266">
    <property type="entry name" value="WD REPEAT DOMAIN 9"/>
    <property type="match status" value="1"/>
</dbReference>
<dbReference type="GO" id="GO:0007010">
    <property type="term" value="P:cytoskeleton organization"/>
    <property type="evidence" value="ECO:0007669"/>
    <property type="project" value="TreeGrafter"/>
</dbReference>
<accession>A0A820D2S3</accession>
<proteinExistence type="predicted"/>
<gene>
    <name evidence="2" type="ORF">UJA718_LOCUS7491</name>
</gene>